<name>A0ABT5J1N9_9NEIS</name>
<evidence type="ECO:0000313" key="4">
    <source>
        <dbReference type="Proteomes" id="UP001219956"/>
    </source>
</evidence>
<proteinExistence type="predicted"/>
<dbReference type="InterPro" id="IPR030970">
    <property type="entry name" value="ABC_MlaD"/>
</dbReference>
<dbReference type="InterPro" id="IPR003399">
    <property type="entry name" value="Mce/MlaD"/>
</dbReference>
<dbReference type="Proteomes" id="UP001219956">
    <property type="component" value="Unassembled WGS sequence"/>
</dbReference>
<comment type="caution">
    <text evidence="3">The sequence shown here is derived from an EMBL/GenBank/DDBJ whole genome shotgun (WGS) entry which is preliminary data.</text>
</comment>
<keyword evidence="4" id="KW-1185">Reference proteome</keyword>
<dbReference type="NCBIfam" id="TIGR04430">
    <property type="entry name" value="OM_asym_MlaD"/>
    <property type="match status" value="1"/>
</dbReference>
<keyword evidence="1" id="KW-1133">Transmembrane helix</keyword>
<evidence type="ECO:0000313" key="3">
    <source>
        <dbReference type="EMBL" id="MDC7718767.1"/>
    </source>
</evidence>
<dbReference type="Pfam" id="PF02470">
    <property type="entry name" value="MlaD"/>
    <property type="match status" value="1"/>
</dbReference>
<evidence type="ECO:0000259" key="2">
    <source>
        <dbReference type="Pfam" id="PF02470"/>
    </source>
</evidence>
<dbReference type="RefSeq" id="WP_272752992.1">
    <property type="nucleotide sequence ID" value="NZ_JAQQLF010000025.1"/>
</dbReference>
<organism evidence="3 4">
    <name type="scientific">Vogesella aquatica</name>
    <dbReference type="NCBI Taxonomy" id="2984206"/>
    <lineage>
        <taxon>Bacteria</taxon>
        <taxon>Pseudomonadati</taxon>
        <taxon>Pseudomonadota</taxon>
        <taxon>Betaproteobacteria</taxon>
        <taxon>Neisseriales</taxon>
        <taxon>Chromobacteriaceae</taxon>
        <taxon>Vogesella</taxon>
    </lineage>
</organism>
<feature type="domain" description="Mce/MlaD" evidence="2">
    <location>
        <begin position="39"/>
        <end position="116"/>
    </location>
</feature>
<protein>
    <submittedName>
        <fullName evidence="3">Outer membrane lipid asymmetry maintenance protein MlaD</fullName>
    </submittedName>
</protein>
<dbReference type="EMBL" id="JAQQLF010000025">
    <property type="protein sequence ID" value="MDC7718767.1"/>
    <property type="molecule type" value="Genomic_DNA"/>
</dbReference>
<dbReference type="PANTHER" id="PTHR33371:SF4">
    <property type="entry name" value="INTERMEMBRANE PHOSPHOLIPID TRANSPORT SYSTEM BINDING PROTEIN MLAD"/>
    <property type="match status" value="1"/>
</dbReference>
<keyword evidence="1" id="KW-0812">Transmembrane</keyword>
<reference evidence="3 4" key="1">
    <citation type="submission" date="2023-01" db="EMBL/GenBank/DDBJ databases">
        <title>Novel species of the genus Vogesella isolated from rivers.</title>
        <authorList>
            <person name="Lu H."/>
        </authorList>
    </citation>
    <scope>NUCLEOTIDE SEQUENCE [LARGE SCALE GENOMIC DNA]</scope>
    <source>
        <strain evidence="3 4">DC21W</strain>
    </source>
</reference>
<dbReference type="InterPro" id="IPR052336">
    <property type="entry name" value="MlaD_Phospholipid_Transporter"/>
</dbReference>
<gene>
    <name evidence="3" type="primary">mlaD</name>
    <name evidence="3" type="ORF">PQU95_16325</name>
</gene>
<evidence type="ECO:0000256" key="1">
    <source>
        <dbReference type="SAM" id="Phobius"/>
    </source>
</evidence>
<feature type="transmembrane region" description="Helical" evidence="1">
    <location>
        <begin position="6"/>
        <end position="26"/>
    </location>
</feature>
<dbReference type="PANTHER" id="PTHR33371">
    <property type="entry name" value="INTERMEMBRANE PHOSPHOLIPID TRANSPORT SYSTEM BINDING PROTEIN MLAD-RELATED"/>
    <property type="match status" value="1"/>
</dbReference>
<keyword evidence="1" id="KW-0472">Membrane</keyword>
<sequence>MKRSTIDLWVGLFVAIGIAAMTFLSLKVANLTPQSGSETYMLTADFDNIGGLKVKAPVKSSGVVVGRVTKIELDTKRYVARATLTLDKQYQFSRDTSAEILTAGLLGEQYIGLVQGGDPDNLASGDRISLTSSALVLEQLIGKFMTSFAEKGTQDAPAKTE</sequence>
<accession>A0ABT5J1N9</accession>